<reference evidence="2" key="1">
    <citation type="submission" date="2020-08" db="EMBL/GenBank/DDBJ databases">
        <title>Multicomponent nature underlies the extraordinary mechanical properties of spider dragline silk.</title>
        <authorList>
            <person name="Kono N."/>
            <person name="Nakamura H."/>
            <person name="Mori M."/>
            <person name="Yoshida Y."/>
            <person name="Ohtoshi R."/>
            <person name="Malay A.D."/>
            <person name="Moran D.A.P."/>
            <person name="Tomita M."/>
            <person name="Numata K."/>
            <person name="Arakawa K."/>
        </authorList>
    </citation>
    <scope>NUCLEOTIDE SEQUENCE</scope>
</reference>
<evidence type="ECO:0000313" key="2">
    <source>
        <dbReference type="EMBL" id="GFS29459.1"/>
    </source>
</evidence>
<dbReference type="GO" id="GO:1990023">
    <property type="term" value="C:mitotic spindle midzone"/>
    <property type="evidence" value="ECO:0007669"/>
    <property type="project" value="TreeGrafter"/>
</dbReference>
<keyword evidence="3" id="KW-1185">Reference proteome</keyword>
<proteinExistence type="predicted"/>
<comment type="caution">
    <text evidence="2">The sequence shown here is derived from an EMBL/GenBank/DDBJ whole genome shotgun (WGS) entry which is preliminary data.</text>
</comment>
<dbReference type="PANTHER" id="PTHR19321">
    <property type="entry name" value="PROTEIN REGULATOR OF CYTOKINESIS 1 PRC1-RELATED"/>
    <property type="match status" value="1"/>
</dbReference>
<dbReference type="OrthoDB" id="642895at2759"/>
<dbReference type="GO" id="GO:0051256">
    <property type="term" value="P:mitotic spindle midzone assembly"/>
    <property type="evidence" value="ECO:0007669"/>
    <property type="project" value="TreeGrafter"/>
</dbReference>
<dbReference type="Proteomes" id="UP000887013">
    <property type="component" value="Unassembled WGS sequence"/>
</dbReference>
<accession>A0A8X6I3P9</accession>
<dbReference type="InterPro" id="IPR007145">
    <property type="entry name" value="MAP65_Ase1_PRC1"/>
</dbReference>
<name>A0A8X6I3P9_NEPPI</name>
<feature type="region of interest" description="Disordered" evidence="1">
    <location>
        <begin position="469"/>
        <end position="488"/>
    </location>
</feature>
<dbReference type="GO" id="GO:0005737">
    <property type="term" value="C:cytoplasm"/>
    <property type="evidence" value="ECO:0007669"/>
    <property type="project" value="TreeGrafter"/>
</dbReference>
<sequence length="627" mass="73799">MNNKSERDDKTILEGIENEEVKNVKTFMRELYHIWQAFGIDIVQKSQRAKTVWVHVKNLLQDILKEEKNFYEEILESISSYKIKIQEMCIILSVTPKEINETSLIKEKEILCEELDNLYRLKQKRTETYQGLKRVESEYCEILNVPGHQLSSKNRIPSPEDINELKQHIDMLKEEKEIRYNEFIKTKTEWMTILKNTELTPDATFESEILSGEQNLILFNETFKATNEMIVKVKKKKAGLKAQKSDLMKKLITLWSVLQVDESVKLEFLSKHEDCGESTIKSIQQEIEKFQKIRKSNIQISIKSLQKELHHLWDKCHISESIRQCFVQYANPEMTGELLVMYEKEIEKWKNYFKDVEHILIKIDQRQELWNLMRIFEIKATDPNRFKNRKGNLLQEERDRRKLRTNLPALENSIFEDIKIYESAKGCPFLYNGEDYRIFVTNQWLEEINQKENENQERNKQHLLCLNNVRDTPGKRPPPKAPRSAPCKLYKSSNETFSAPPSSKMTFNSAKKCVSKNSRLFSSHPKVIHRKDQKLMSRDKNQPTDTKIKTFPNGKTYADFVNELHCSTRWCLRSSVLATRKPGGTRILNSCKRKNSAKSSQKYVRNSTSNSQNFTSYKGRVDLPFLL</sequence>
<dbReference type="AlphaFoldDB" id="A0A8X6I3P9"/>
<protein>
    <submittedName>
        <fullName evidence="2">Protein regulator of cytokinesis 1</fullName>
    </submittedName>
</protein>
<organism evidence="2 3">
    <name type="scientific">Nephila pilipes</name>
    <name type="common">Giant wood spider</name>
    <name type="synonym">Nephila maculata</name>
    <dbReference type="NCBI Taxonomy" id="299642"/>
    <lineage>
        <taxon>Eukaryota</taxon>
        <taxon>Metazoa</taxon>
        <taxon>Ecdysozoa</taxon>
        <taxon>Arthropoda</taxon>
        <taxon>Chelicerata</taxon>
        <taxon>Arachnida</taxon>
        <taxon>Araneae</taxon>
        <taxon>Araneomorphae</taxon>
        <taxon>Entelegynae</taxon>
        <taxon>Araneoidea</taxon>
        <taxon>Nephilidae</taxon>
        <taxon>Nephila</taxon>
    </lineage>
</organism>
<dbReference type="PANTHER" id="PTHR19321:SF41">
    <property type="entry name" value="FASCETTO-RELATED"/>
    <property type="match status" value="1"/>
</dbReference>
<evidence type="ECO:0000313" key="3">
    <source>
        <dbReference type="Proteomes" id="UP000887013"/>
    </source>
</evidence>
<evidence type="ECO:0000256" key="1">
    <source>
        <dbReference type="SAM" id="MobiDB-lite"/>
    </source>
</evidence>
<dbReference type="Gene3D" id="1.20.58.1520">
    <property type="match status" value="1"/>
</dbReference>
<gene>
    <name evidence="2" type="primary">PRC1</name>
    <name evidence="2" type="ORF">NPIL_205251</name>
</gene>
<dbReference type="Pfam" id="PF03999">
    <property type="entry name" value="MAP65_ASE1"/>
    <property type="match status" value="1"/>
</dbReference>
<dbReference type="EMBL" id="BMAW01041570">
    <property type="protein sequence ID" value="GFS29459.1"/>
    <property type="molecule type" value="Genomic_DNA"/>
</dbReference>
<dbReference type="GO" id="GO:0008017">
    <property type="term" value="F:microtubule binding"/>
    <property type="evidence" value="ECO:0007669"/>
    <property type="project" value="InterPro"/>
</dbReference>